<feature type="region of interest" description="Disordered" evidence="1">
    <location>
        <begin position="95"/>
        <end position="117"/>
    </location>
</feature>
<reference evidence="2" key="1">
    <citation type="submission" date="2023-06" db="EMBL/GenBank/DDBJ databases">
        <authorList>
            <consortium name="Lawrence Berkeley National Laboratory"/>
            <person name="Ahrendt S."/>
            <person name="Sahu N."/>
            <person name="Indic B."/>
            <person name="Wong-Bajracharya J."/>
            <person name="Merenyi Z."/>
            <person name="Ke H.-M."/>
            <person name="Monk M."/>
            <person name="Kocsube S."/>
            <person name="Drula E."/>
            <person name="Lipzen A."/>
            <person name="Balint B."/>
            <person name="Henrissat B."/>
            <person name="Andreopoulos B."/>
            <person name="Martin F.M."/>
            <person name="Harder C.B."/>
            <person name="Rigling D."/>
            <person name="Ford K.L."/>
            <person name="Foster G.D."/>
            <person name="Pangilinan J."/>
            <person name="Papanicolaou A."/>
            <person name="Barry K."/>
            <person name="LaButti K."/>
            <person name="Viragh M."/>
            <person name="Koriabine M."/>
            <person name="Yan M."/>
            <person name="Riley R."/>
            <person name="Champramary S."/>
            <person name="Plett K.L."/>
            <person name="Tsai I.J."/>
            <person name="Slot J."/>
            <person name="Sipos G."/>
            <person name="Plett J."/>
            <person name="Nagy L.G."/>
            <person name="Grigoriev I.V."/>
        </authorList>
    </citation>
    <scope>NUCLEOTIDE SEQUENCE</scope>
    <source>
        <strain evidence="2">FPL87.14</strain>
    </source>
</reference>
<dbReference type="EMBL" id="JAUEPT010000008">
    <property type="protein sequence ID" value="KAK0449362.1"/>
    <property type="molecule type" value="Genomic_DNA"/>
</dbReference>
<feature type="region of interest" description="Disordered" evidence="1">
    <location>
        <begin position="129"/>
        <end position="237"/>
    </location>
</feature>
<accession>A0AA39JUV7</accession>
<protein>
    <submittedName>
        <fullName evidence="2">Uncharacterized protein</fullName>
    </submittedName>
</protein>
<dbReference type="AlphaFoldDB" id="A0AA39JUV7"/>
<sequence>MLGILMEEGRRQLGVSGVGSHLGTLEGWEQIVPLSESLANPYPLNLLWFDGTQELRKGEKTTTCSSRYSDTRCPRIDMELWYYEGGPSTFKCSAPDIKQPQPKASTPSSFFPSVGKNIPYKTDGGGMGFFRNLGSASQPRPSSIIPDDSISRAPSQGSKITSGHINLDVDPDDKFSNLYPEEEEQGPADREGSGRKGSNPREPAEWGRSHPRRGRTRSRGRRRSRTRDRDEGRRDRQ</sequence>
<feature type="compositionally biased region" description="Low complexity" evidence="1">
    <location>
        <begin position="137"/>
        <end position="155"/>
    </location>
</feature>
<dbReference type="Proteomes" id="UP001175226">
    <property type="component" value="Unassembled WGS sequence"/>
</dbReference>
<organism evidence="2 3">
    <name type="scientific">Armillaria borealis</name>
    <dbReference type="NCBI Taxonomy" id="47425"/>
    <lineage>
        <taxon>Eukaryota</taxon>
        <taxon>Fungi</taxon>
        <taxon>Dikarya</taxon>
        <taxon>Basidiomycota</taxon>
        <taxon>Agaricomycotina</taxon>
        <taxon>Agaricomycetes</taxon>
        <taxon>Agaricomycetidae</taxon>
        <taxon>Agaricales</taxon>
        <taxon>Marasmiineae</taxon>
        <taxon>Physalacriaceae</taxon>
        <taxon>Armillaria</taxon>
    </lineage>
</organism>
<name>A0AA39JUV7_9AGAR</name>
<evidence type="ECO:0000256" key="1">
    <source>
        <dbReference type="SAM" id="MobiDB-lite"/>
    </source>
</evidence>
<evidence type="ECO:0000313" key="3">
    <source>
        <dbReference type="Proteomes" id="UP001175226"/>
    </source>
</evidence>
<feature type="compositionally biased region" description="Polar residues" evidence="1">
    <location>
        <begin position="102"/>
        <end position="111"/>
    </location>
</feature>
<comment type="caution">
    <text evidence="2">The sequence shown here is derived from an EMBL/GenBank/DDBJ whole genome shotgun (WGS) entry which is preliminary data.</text>
</comment>
<proteinExistence type="predicted"/>
<keyword evidence="3" id="KW-1185">Reference proteome</keyword>
<gene>
    <name evidence="2" type="ORF">EV421DRAFT_1732634</name>
</gene>
<feature type="compositionally biased region" description="Basic and acidic residues" evidence="1">
    <location>
        <begin position="227"/>
        <end position="237"/>
    </location>
</feature>
<feature type="compositionally biased region" description="Basic residues" evidence="1">
    <location>
        <begin position="209"/>
        <end position="226"/>
    </location>
</feature>
<evidence type="ECO:0000313" key="2">
    <source>
        <dbReference type="EMBL" id="KAK0449362.1"/>
    </source>
</evidence>